<accession>A0A0B6Z978</accession>
<sequence>GLSDLQTDMTVVSSTQDKSSFPVVVTNDCDSIRSHSPTETPTLMSFSSSLPKYHSTSGNGSQHGMSALCSDTCSLVPDSCHRQQASNISVDDHKVISPLDDISVHSDSVMVTPSSFATISTSSSQAFDTAHSSPGEHAMPGSSSLDNCESISVSSDSCTHAYSLNLVDAPCISSLVGVHDESQRSQPAST</sequence>
<protein>
    <submittedName>
        <fullName evidence="2">Uncharacterized protein</fullName>
    </submittedName>
</protein>
<dbReference type="EMBL" id="HACG01018208">
    <property type="protein sequence ID" value="CEK65073.1"/>
    <property type="molecule type" value="Transcribed_RNA"/>
</dbReference>
<proteinExistence type="predicted"/>
<name>A0A0B6Z978_9EUPU</name>
<feature type="non-terminal residue" evidence="2">
    <location>
        <position position="190"/>
    </location>
</feature>
<gene>
    <name evidence="2" type="primary">ORF53820</name>
</gene>
<organism evidence="2">
    <name type="scientific">Arion vulgaris</name>
    <dbReference type="NCBI Taxonomy" id="1028688"/>
    <lineage>
        <taxon>Eukaryota</taxon>
        <taxon>Metazoa</taxon>
        <taxon>Spiralia</taxon>
        <taxon>Lophotrochozoa</taxon>
        <taxon>Mollusca</taxon>
        <taxon>Gastropoda</taxon>
        <taxon>Heterobranchia</taxon>
        <taxon>Euthyneura</taxon>
        <taxon>Panpulmonata</taxon>
        <taxon>Eupulmonata</taxon>
        <taxon>Stylommatophora</taxon>
        <taxon>Helicina</taxon>
        <taxon>Arionoidea</taxon>
        <taxon>Arionidae</taxon>
        <taxon>Arion</taxon>
    </lineage>
</organism>
<feature type="non-terminal residue" evidence="2">
    <location>
        <position position="1"/>
    </location>
</feature>
<feature type="region of interest" description="Disordered" evidence="1">
    <location>
        <begin position="126"/>
        <end position="146"/>
    </location>
</feature>
<dbReference type="AlphaFoldDB" id="A0A0B6Z978"/>
<evidence type="ECO:0000313" key="2">
    <source>
        <dbReference type="EMBL" id="CEK65073.1"/>
    </source>
</evidence>
<evidence type="ECO:0000256" key="1">
    <source>
        <dbReference type="SAM" id="MobiDB-lite"/>
    </source>
</evidence>
<reference evidence="2" key="1">
    <citation type="submission" date="2014-12" db="EMBL/GenBank/DDBJ databases">
        <title>Insight into the proteome of Arion vulgaris.</title>
        <authorList>
            <person name="Aradska J."/>
            <person name="Bulat T."/>
            <person name="Smidak R."/>
            <person name="Sarate P."/>
            <person name="Gangsoo J."/>
            <person name="Sialana F."/>
            <person name="Bilban M."/>
            <person name="Lubec G."/>
        </authorList>
    </citation>
    <scope>NUCLEOTIDE SEQUENCE</scope>
    <source>
        <tissue evidence="2">Skin</tissue>
    </source>
</reference>